<dbReference type="CDD" id="cd01300">
    <property type="entry name" value="YtcJ_like"/>
    <property type="match status" value="1"/>
</dbReference>
<dbReference type="SUPFAM" id="SSF51338">
    <property type="entry name" value="Composite domain of metallo-dependent hydrolases"/>
    <property type="match status" value="1"/>
</dbReference>
<sequence>MASSKASRQSSGGAIYLNGNIYTVASSDWDTQPKNAMVVQDGIIIYVGSDGEAKNFYTDEYEMYDLDGATVLPGIHDVHMHPLEAGSEVGGTCELPSDLSPEDMIGLIKKQAPKQKGTNWVLGHGYSIEMMLEHIESGGRSPREILDEAVPNKPAIMMEETSHSVWVNTRALSLAGINSQTTEREGGIIMREKGTEEPNGILFENEGIEIMDIAMAPSAKMEKYNYEGLIYALDQIKKYGITSICDARVYWKQEHHKAWQKACADKKLTVRAILGFWVYSHMCDEEQIENLKQLHTEYHCDDNCLLRQNQIKMYADGLLNNTTAALLKPYIKKLNLTGLEENTGMNYFTQDRIEKYIKSLQHFSDEKQFDFHIHAIGDRAVHEVLNAIENTKENNTRHRMTHLELIDEGDLGRFKDLEIVADFQVSGDYTLPCERHSTESVVGTERAENFIPVKSVADTGATVTLSSDWDVSDLNPFIGIQHAVERDHQSVSIKQAIEMYTINGAYAMRQEHIVGSLENGKEADFVVIDSDVMKIPNSKISKIKIKMTVLRGDVIYRHKGKYPKSAKP</sequence>
<dbReference type="Proteomes" id="UP000507470">
    <property type="component" value="Unassembled WGS sequence"/>
</dbReference>
<dbReference type="InterPro" id="IPR032466">
    <property type="entry name" value="Metal_Hydrolase"/>
</dbReference>
<dbReference type="SUPFAM" id="SSF51556">
    <property type="entry name" value="Metallo-dependent hydrolases"/>
    <property type="match status" value="1"/>
</dbReference>
<dbReference type="Pfam" id="PF07969">
    <property type="entry name" value="Amidohydro_3"/>
    <property type="match status" value="1"/>
</dbReference>
<dbReference type="InterPro" id="IPR011059">
    <property type="entry name" value="Metal-dep_hydrolase_composite"/>
</dbReference>
<accession>A0A6J8E4Z6</accession>
<evidence type="ECO:0000313" key="2">
    <source>
        <dbReference type="EMBL" id="CAC5414632.1"/>
    </source>
</evidence>
<dbReference type="InterPro" id="IPR033932">
    <property type="entry name" value="YtcJ-like"/>
</dbReference>
<proteinExistence type="predicted"/>
<feature type="domain" description="Amidohydrolase 3" evidence="1">
    <location>
        <begin position="63"/>
        <end position="556"/>
    </location>
</feature>
<dbReference type="OrthoDB" id="3501663at2759"/>
<dbReference type="PANTHER" id="PTHR22642">
    <property type="entry name" value="IMIDAZOLONEPROPIONASE"/>
    <property type="match status" value="1"/>
</dbReference>
<keyword evidence="3" id="KW-1185">Reference proteome</keyword>
<dbReference type="InterPro" id="IPR013108">
    <property type="entry name" value="Amidohydro_3"/>
</dbReference>
<dbReference type="AlphaFoldDB" id="A0A6J8E4Z6"/>
<dbReference type="PANTHER" id="PTHR22642:SF2">
    <property type="entry name" value="PROTEIN LONG AFTER FAR-RED 3"/>
    <property type="match status" value="1"/>
</dbReference>
<dbReference type="Gene3D" id="2.30.40.10">
    <property type="entry name" value="Urease, subunit C, domain 1"/>
    <property type="match status" value="1"/>
</dbReference>
<evidence type="ECO:0000313" key="3">
    <source>
        <dbReference type="Proteomes" id="UP000507470"/>
    </source>
</evidence>
<dbReference type="Gene3D" id="3.10.310.70">
    <property type="match status" value="1"/>
</dbReference>
<protein>
    <recommendedName>
        <fullName evidence="1">Amidohydrolase 3 domain-containing protein</fullName>
    </recommendedName>
</protein>
<organism evidence="2 3">
    <name type="scientific">Mytilus coruscus</name>
    <name type="common">Sea mussel</name>
    <dbReference type="NCBI Taxonomy" id="42192"/>
    <lineage>
        <taxon>Eukaryota</taxon>
        <taxon>Metazoa</taxon>
        <taxon>Spiralia</taxon>
        <taxon>Lophotrochozoa</taxon>
        <taxon>Mollusca</taxon>
        <taxon>Bivalvia</taxon>
        <taxon>Autobranchia</taxon>
        <taxon>Pteriomorphia</taxon>
        <taxon>Mytilida</taxon>
        <taxon>Mytiloidea</taxon>
        <taxon>Mytilidae</taxon>
        <taxon>Mytilinae</taxon>
        <taxon>Mytilus</taxon>
    </lineage>
</organism>
<dbReference type="Gene3D" id="3.20.20.140">
    <property type="entry name" value="Metal-dependent hydrolases"/>
    <property type="match status" value="1"/>
</dbReference>
<dbReference type="GO" id="GO:0016810">
    <property type="term" value="F:hydrolase activity, acting on carbon-nitrogen (but not peptide) bonds"/>
    <property type="evidence" value="ECO:0007669"/>
    <property type="project" value="InterPro"/>
</dbReference>
<name>A0A6J8E4Z6_MYTCO</name>
<gene>
    <name evidence="2" type="ORF">MCOR_47397</name>
</gene>
<reference evidence="2 3" key="1">
    <citation type="submission" date="2020-06" db="EMBL/GenBank/DDBJ databases">
        <authorList>
            <person name="Li R."/>
            <person name="Bekaert M."/>
        </authorList>
    </citation>
    <scope>NUCLEOTIDE SEQUENCE [LARGE SCALE GENOMIC DNA]</scope>
    <source>
        <strain evidence="3">wild</strain>
    </source>
</reference>
<dbReference type="EMBL" id="CACVKT020008351">
    <property type="protein sequence ID" value="CAC5414632.1"/>
    <property type="molecule type" value="Genomic_DNA"/>
</dbReference>
<evidence type="ECO:0000259" key="1">
    <source>
        <dbReference type="Pfam" id="PF07969"/>
    </source>
</evidence>